<evidence type="ECO:0000259" key="1">
    <source>
        <dbReference type="Pfam" id="PF05050"/>
    </source>
</evidence>
<dbReference type="RefSeq" id="WP_130515275.1">
    <property type="nucleotide sequence ID" value="NZ_SHMA01000001.1"/>
</dbReference>
<dbReference type="InterPro" id="IPR006342">
    <property type="entry name" value="FkbM_mtfrase"/>
</dbReference>
<protein>
    <submittedName>
        <fullName evidence="2">FkbM family methyltransferase</fullName>
    </submittedName>
</protein>
<dbReference type="PANTHER" id="PTHR34203:SF15">
    <property type="entry name" value="SLL1173 PROTEIN"/>
    <property type="match status" value="1"/>
</dbReference>
<sequence length="399" mass="44619">MLKNIRIANSTYAVSSDDNYLDAMGDEFEPHMVELFRILVGPNDVVADIGANIGLTALLFSGMAKQTYAFEPSPSTHSLLAENLARNRVSNVKSFNCGLGQKQERLTITFAANNRSGGYVSDKIRPEEGHITEQITIDTLDDFFVDRQPTPTFLKIDVEGFEMNVISGAETFLATNKPIVVMEMNHFCLDVLQRVTLPDFLDFMRGVFPYLYAVDHDNRTVANLHHPESAYSVMHDHVVKQRFPNIVGGFDLSLASRLSRLQASSNLSEKSNQRPPIREPKGAIEAIDVLQQIGRGAVTTIHVRISNAGDETWYHDGDHPVFLCYHWINPDGDMHVYDGVRSKIVDARITPGMTIEQSMIIFPPQLPGTYRLVLTLVQEGVCWFEECGFGQAELDVEVV</sequence>
<dbReference type="PANTHER" id="PTHR34203">
    <property type="entry name" value="METHYLTRANSFERASE, FKBM FAMILY PROTEIN"/>
    <property type="match status" value="1"/>
</dbReference>
<dbReference type="Gene3D" id="3.40.50.150">
    <property type="entry name" value="Vaccinia Virus protein VP39"/>
    <property type="match status" value="1"/>
</dbReference>
<dbReference type="InterPro" id="IPR029063">
    <property type="entry name" value="SAM-dependent_MTases_sf"/>
</dbReference>
<dbReference type="GO" id="GO:0032259">
    <property type="term" value="P:methylation"/>
    <property type="evidence" value="ECO:0007669"/>
    <property type="project" value="UniProtKB-KW"/>
</dbReference>
<dbReference type="Pfam" id="PF05050">
    <property type="entry name" value="Methyltransf_21"/>
    <property type="match status" value="1"/>
</dbReference>
<name>A0A4Q8LPD1_9GAMM</name>
<dbReference type="InterPro" id="IPR013783">
    <property type="entry name" value="Ig-like_fold"/>
</dbReference>
<dbReference type="InterPro" id="IPR052514">
    <property type="entry name" value="SAM-dependent_MTase"/>
</dbReference>
<reference evidence="2 3" key="1">
    <citation type="submission" date="2019-02" db="EMBL/GenBank/DDBJ databases">
        <title>WGS of Pseudoxanthomonas species novum from clinical isolates.</title>
        <authorList>
            <person name="Bernier A.-M."/>
            <person name="Bernard K."/>
            <person name="Vachon A."/>
        </authorList>
    </citation>
    <scope>NUCLEOTIDE SEQUENCE [LARGE SCALE GENOMIC DNA]</scope>
    <source>
        <strain evidence="2 3">NML171202</strain>
    </source>
</reference>
<keyword evidence="2" id="KW-0489">Methyltransferase</keyword>
<feature type="domain" description="Methyltransferase FkbM" evidence="1">
    <location>
        <begin position="48"/>
        <end position="187"/>
    </location>
</feature>
<dbReference type="GO" id="GO:0008168">
    <property type="term" value="F:methyltransferase activity"/>
    <property type="evidence" value="ECO:0007669"/>
    <property type="project" value="UniProtKB-KW"/>
</dbReference>
<gene>
    <name evidence="2" type="ORF">EA661_02160</name>
</gene>
<dbReference type="EMBL" id="SHMB01000001">
    <property type="protein sequence ID" value="TAA33098.1"/>
    <property type="molecule type" value="Genomic_DNA"/>
</dbReference>
<dbReference type="NCBIfam" id="TIGR01444">
    <property type="entry name" value="fkbM_fam"/>
    <property type="match status" value="1"/>
</dbReference>
<keyword evidence="2" id="KW-0808">Transferase</keyword>
<comment type="caution">
    <text evidence="2">The sequence shown here is derived from an EMBL/GenBank/DDBJ whole genome shotgun (WGS) entry which is preliminary data.</text>
</comment>
<proteinExistence type="predicted"/>
<dbReference type="SUPFAM" id="SSF53335">
    <property type="entry name" value="S-adenosyl-L-methionine-dependent methyltransferases"/>
    <property type="match status" value="1"/>
</dbReference>
<accession>A0A4Q8LPD1</accession>
<evidence type="ECO:0000313" key="3">
    <source>
        <dbReference type="Proteomes" id="UP000291286"/>
    </source>
</evidence>
<dbReference type="Proteomes" id="UP000291286">
    <property type="component" value="Unassembled WGS sequence"/>
</dbReference>
<evidence type="ECO:0000313" key="2">
    <source>
        <dbReference type="EMBL" id="TAA33098.1"/>
    </source>
</evidence>
<dbReference type="AlphaFoldDB" id="A0A4Q8LPD1"/>
<dbReference type="Gene3D" id="2.60.40.10">
    <property type="entry name" value="Immunoglobulins"/>
    <property type="match status" value="1"/>
</dbReference>
<organism evidence="2 3">
    <name type="scientific">Pseudoxanthomonas winnipegensis</name>
    <dbReference type="NCBI Taxonomy" id="2480810"/>
    <lineage>
        <taxon>Bacteria</taxon>
        <taxon>Pseudomonadati</taxon>
        <taxon>Pseudomonadota</taxon>
        <taxon>Gammaproteobacteria</taxon>
        <taxon>Lysobacterales</taxon>
        <taxon>Lysobacteraceae</taxon>
        <taxon>Pseudoxanthomonas</taxon>
    </lineage>
</organism>